<gene>
    <name evidence="2" type="ORF">DP106_14695</name>
</gene>
<evidence type="ECO:0000313" key="3">
    <source>
        <dbReference type="Proteomes" id="UP000281564"/>
    </source>
</evidence>
<name>A0A3A6PW06_9EURY</name>
<organism evidence="2 3">
    <name type="scientific">Halonotius pteroides</name>
    <dbReference type="NCBI Taxonomy" id="268735"/>
    <lineage>
        <taxon>Archaea</taxon>
        <taxon>Methanobacteriati</taxon>
        <taxon>Methanobacteriota</taxon>
        <taxon>Stenosarchaea group</taxon>
        <taxon>Halobacteria</taxon>
        <taxon>Halobacteriales</taxon>
        <taxon>Haloferacaceae</taxon>
        <taxon>Halonotius</taxon>
    </lineage>
</organism>
<dbReference type="EMBL" id="QMDW01000043">
    <property type="protein sequence ID" value="RJX47544.1"/>
    <property type="molecule type" value="Genomic_DNA"/>
</dbReference>
<proteinExistence type="predicted"/>
<reference evidence="2 3" key="1">
    <citation type="submission" date="2018-06" db="EMBL/GenBank/DDBJ databases">
        <title>Halonotius sp. F13-13 a new haloarchaeeon isolated from a solar saltern from Isla Cristina, Huelva, Spain.</title>
        <authorList>
            <person name="Duran-Viseras A."/>
            <person name="Sanchez-Porro C."/>
            <person name="Ventosa A."/>
        </authorList>
    </citation>
    <scope>NUCLEOTIDE SEQUENCE [LARGE SCALE GENOMIC DNA]</scope>
    <source>
        <strain evidence="2 3">CECT 7525</strain>
    </source>
</reference>
<dbReference type="OrthoDB" id="271881at2157"/>
<dbReference type="PROSITE" id="PS51257">
    <property type="entry name" value="PROKAR_LIPOPROTEIN"/>
    <property type="match status" value="1"/>
</dbReference>
<sequence length="176" mass="18662">MNRRNLLQLTGVFVSLTVTGCLGTDPPGNTTDSANNTDSGSSDNGGANPSEDVNSDSTANEESGLSGNAKAAQTPDPDHQIQVKNEKPDPVNTTVTVRRVETGETVHNQTYTIQPDATVTAYNTRQASPDSIEKFNVSVTSDGSTDSFTLKTDQCMNDLEAQVTESAGIDWLYAVC</sequence>
<accession>A0A3A6PW06</accession>
<protein>
    <submittedName>
        <fullName evidence="2">Uncharacterized protein</fullName>
    </submittedName>
</protein>
<feature type="region of interest" description="Disordered" evidence="1">
    <location>
        <begin position="24"/>
        <end position="93"/>
    </location>
</feature>
<evidence type="ECO:0000256" key="1">
    <source>
        <dbReference type="SAM" id="MobiDB-lite"/>
    </source>
</evidence>
<dbReference type="Proteomes" id="UP000281564">
    <property type="component" value="Unassembled WGS sequence"/>
</dbReference>
<feature type="compositionally biased region" description="Polar residues" evidence="1">
    <location>
        <begin position="27"/>
        <end position="66"/>
    </location>
</feature>
<comment type="caution">
    <text evidence="2">The sequence shown here is derived from an EMBL/GenBank/DDBJ whole genome shotgun (WGS) entry which is preliminary data.</text>
</comment>
<keyword evidence="3" id="KW-1185">Reference proteome</keyword>
<feature type="compositionally biased region" description="Basic and acidic residues" evidence="1">
    <location>
        <begin position="76"/>
        <end position="89"/>
    </location>
</feature>
<dbReference type="AlphaFoldDB" id="A0A3A6PW06"/>
<evidence type="ECO:0000313" key="2">
    <source>
        <dbReference type="EMBL" id="RJX47544.1"/>
    </source>
</evidence>